<dbReference type="SUPFAM" id="SSF50800">
    <property type="entry name" value="PK beta-barrel domain-like"/>
    <property type="match status" value="1"/>
</dbReference>
<dbReference type="Proteomes" id="UP000275267">
    <property type="component" value="Unassembled WGS sequence"/>
</dbReference>
<dbReference type="STRING" id="4540.A0A3L6T763"/>
<evidence type="ECO:0000313" key="2">
    <source>
        <dbReference type="EMBL" id="RLN34135.1"/>
    </source>
</evidence>
<feature type="domain" description="MOSC" evidence="1">
    <location>
        <begin position="169"/>
        <end position="313"/>
    </location>
</feature>
<dbReference type="EMBL" id="PQIB02000002">
    <property type="protein sequence ID" value="RLN34135.1"/>
    <property type="molecule type" value="Genomic_DNA"/>
</dbReference>
<comment type="caution">
    <text evidence="2">The sequence shown here is derived from an EMBL/GenBank/DDBJ whole genome shotgun (WGS) entry which is preliminary data.</text>
</comment>
<dbReference type="GO" id="GO:0030170">
    <property type="term" value="F:pyridoxal phosphate binding"/>
    <property type="evidence" value="ECO:0007669"/>
    <property type="project" value="InterPro"/>
</dbReference>
<protein>
    <submittedName>
        <fullName evidence="2">Mitochondrial amidoxime reducing component 2-like</fullName>
    </submittedName>
</protein>
<dbReference type="GO" id="GO:0003824">
    <property type="term" value="F:catalytic activity"/>
    <property type="evidence" value="ECO:0007669"/>
    <property type="project" value="InterPro"/>
</dbReference>
<dbReference type="Pfam" id="PF03473">
    <property type="entry name" value="MOSC"/>
    <property type="match status" value="1"/>
</dbReference>
<dbReference type="SUPFAM" id="SSF141673">
    <property type="entry name" value="MOSC N-terminal domain-like"/>
    <property type="match status" value="1"/>
</dbReference>
<gene>
    <name evidence="2" type="ORF">C2845_PM03G06270</name>
</gene>
<dbReference type="PANTHER" id="PTHR14237">
    <property type="entry name" value="MOLYBDOPTERIN COFACTOR SULFURASE MOSC"/>
    <property type="match status" value="1"/>
</dbReference>
<evidence type="ECO:0000259" key="1">
    <source>
        <dbReference type="PROSITE" id="PS51340"/>
    </source>
</evidence>
<dbReference type="GO" id="GO:0032787">
    <property type="term" value="P:monocarboxylic acid metabolic process"/>
    <property type="evidence" value="ECO:0007669"/>
    <property type="project" value="UniProtKB-ARBA"/>
</dbReference>
<accession>A0A3L6T763</accession>
<keyword evidence="3" id="KW-1185">Reference proteome</keyword>
<dbReference type="PANTHER" id="PTHR14237:SF19">
    <property type="entry name" value="MITOCHONDRIAL AMIDOXIME REDUCING COMPONENT 1"/>
    <property type="match status" value="1"/>
</dbReference>
<proteinExistence type="predicted"/>
<dbReference type="InterPro" id="IPR005303">
    <property type="entry name" value="MOCOS_middle"/>
</dbReference>
<evidence type="ECO:0000313" key="3">
    <source>
        <dbReference type="Proteomes" id="UP000275267"/>
    </source>
</evidence>
<dbReference type="Pfam" id="PF03476">
    <property type="entry name" value="MOSC_N"/>
    <property type="match status" value="1"/>
</dbReference>
<dbReference type="GO" id="GO:0030151">
    <property type="term" value="F:molybdenum ion binding"/>
    <property type="evidence" value="ECO:0007669"/>
    <property type="project" value="InterPro"/>
</dbReference>
<organism evidence="2 3">
    <name type="scientific">Panicum miliaceum</name>
    <name type="common">Proso millet</name>
    <name type="synonym">Broomcorn millet</name>
    <dbReference type="NCBI Taxonomy" id="4540"/>
    <lineage>
        <taxon>Eukaryota</taxon>
        <taxon>Viridiplantae</taxon>
        <taxon>Streptophyta</taxon>
        <taxon>Embryophyta</taxon>
        <taxon>Tracheophyta</taxon>
        <taxon>Spermatophyta</taxon>
        <taxon>Magnoliopsida</taxon>
        <taxon>Liliopsida</taxon>
        <taxon>Poales</taxon>
        <taxon>Poaceae</taxon>
        <taxon>PACMAD clade</taxon>
        <taxon>Panicoideae</taxon>
        <taxon>Panicodae</taxon>
        <taxon>Paniceae</taxon>
        <taxon>Panicinae</taxon>
        <taxon>Panicum</taxon>
        <taxon>Panicum sect. Panicum</taxon>
    </lineage>
</organism>
<sequence>MEKAASFLSSLVGGGGSPEPAATVRSITIYPVKSCRGISVPQATVTSTGFRWDRQWMVVNDKGRAVTQRVEPSLALVEADMPPEAFAAEDWQPAPDSHSHMVIRAPGMDPLKIPLAAEHATVDGVAVWDWSGSAHDEGAEAAEWFSAYVGKPTRLVRFKEESACLAESLRVSETRPTDPDYAQGYKVMFADAFPILIASQGSLDALNEILKEPVPMNRFRANIVVDGCHPYSEDLWKTVKINRLTFMGVRLRYCCKVPNVDQENGTPGIEPNETLRTFRSGEVYFGQNLVCKESLSANGKGRIIKVGDPVYVVQSFSSHDEAPA</sequence>
<dbReference type="InterPro" id="IPR011037">
    <property type="entry name" value="Pyrv_Knase-like_insert_dom_sf"/>
</dbReference>
<dbReference type="InterPro" id="IPR005302">
    <property type="entry name" value="MoCF_Sase_C"/>
</dbReference>
<name>A0A3L6T763_PANMI</name>
<dbReference type="PROSITE" id="PS51340">
    <property type="entry name" value="MOSC"/>
    <property type="match status" value="1"/>
</dbReference>
<dbReference type="AlphaFoldDB" id="A0A3L6T763"/>
<reference evidence="3" key="1">
    <citation type="journal article" date="2019" name="Nat. Commun.">
        <title>The genome of broomcorn millet.</title>
        <authorList>
            <person name="Zou C."/>
            <person name="Miki D."/>
            <person name="Li D."/>
            <person name="Tang Q."/>
            <person name="Xiao L."/>
            <person name="Rajput S."/>
            <person name="Deng P."/>
            <person name="Jia W."/>
            <person name="Huang R."/>
            <person name="Zhang M."/>
            <person name="Sun Y."/>
            <person name="Hu J."/>
            <person name="Fu X."/>
            <person name="Schnable P.S."/>
            <person name="Li F."/>
            <person name="Zhang H."/>
            <person name="Feng B."/>
            <person name="Zhu X."/>
            <person name="Liu R."/>
            <person name="Schnable J.C."/>
            <person name="Zhu J.-K."/>
            <person name="Zhang H."/>
        </authorList>
    </citation>
    <scope>NUCLEOTIDE SEQUENCE [LARGE SCALE GENOMIC DNA]</scope>
</reference>
<dbReference type="OrthoDB" id="17255at2759"/>